<dbReference type="InterPro" id="IPR015943">
    <property type="entry name" value="WD40/YVTN_repeat-like_dom_sf"/>
</dbReference>
<dbReference type="Pfam" id="PF00400">
    <property type="entry name" value="WD40"/>
    <property type="match status" value="1"/>
</dbReference>
<gene>
    <name evidence="6" type="ORF">BOLC4T26869H</name>
</gene>
<dbReference type="SMART" id="SM00320">
    <property type="entry name" value="WD40"/>
    <property type="match status" value="1"/>
</dbReference>
<dbReference type="GO" id="GO:0003682">
    <property type="term" value="F:chromatin binding"/>
    <property type="evidence" value="ECO:0007669"/>
    <property type="project" value="TreeGrafter"/>
</dbReference>
<keyword evidence="3" id="KW-0677">Repeat</keyword>
<dbReference type="PROSITE" id="PS50082">
    <property type="entry name" value="WD_REPEATS_2"/>
    <property type="match status" value="1"/>
</dbReference>
<dbReference type="InterPro" id="IPR037867">
    <property type="entry name" value="Swd2/WDR82"/>
</dbReference>
<feature type="repeat" description="WD" evidence="5">
    <location>
        <begin position="10"/>
        <end position="44"/>
    </location>
</feature>
<dbReference type="GO" id="GO:0048188">
    <property type="term" value="C:Set1C/COMPASS complex"/>
    <property type="evidence" value="ECO:0007669"/>
    <property type="project" value="TreeGrafter"/>
</dbReference>
<evidence type="ECO:0000256" key="4">
    <source>
        <dbReference type="ARBA" id="ARBA00023242"/>
    </source>
</evidence>
<dbReference type="SUPFAM" id="SSF50978">
    <property type="entry name" value="WD40 repeat-like"/>
    <property type="match status" value="1"/>
</dbReference>
<sequence>MYDNRILRYFKGHKDRVVSLCMSPINDSFMSGSLDGSVRLWDLRVNACQLEEFERAVRLSRGNCRDDTTDNGFVCRFEPDMLAFSGCYYGGGDKERRELAAIRRRWKTLHVMPTCVCVRGGMMIGLLKQGSYAKEKFCSLCI</sequence>
<evidence type="ECO:0000256" key="5">
    <source>
        <dbReference type="PROSITE-ProRule" id="PRU00221"/>
    </source>
</evidence>
<dbReference type="InterPro" id="IPR036322">
    <property type="entry name" value="WD40_repeat_dom_sf"/>
</dbReference>
<name>A0A3P6C2Y2_BRAOL</name>
<dbReference type="PROSITE" id="PS50294">
    <property type="entry name" value="WD_REPEATS_REGION"/>
    <property type="match status" value="1"/>
</dbReference>
<accession>A0A3P6C2Y2</accession>
<dbReference type="AlphaFoldDB" id="A0A3P6C2Y2"/>
<evidence type="ECO:0000256" key="3">
    <source>
        <dbReference type="ARBA" id="ARBA00022737"/>
    </source>
</evidence>
<protein>
    <submittedName>
        <fullName evidence="6">Uncharacterized protein</fullName>
    </submittedName>
</protein>
<dbReference type="PANTHER" id="PTHR19861:SF9">
    <property type="entry name" value="PROTEIN ANTHESIS POMOTING FACTOR 1"/>
    <property type="match status" value="1"/>
</dbReference>
<evidence type="ECO:0000313" key="6">
    <source>
        <dbReference type="EMBL" id="VDD12877.1"/>
    </source>
</evidence>
<dbReference type="EMBL" id="LR031873">
    <property type="protein sequence ID" value="VDD12877.1"/>
    <property type="molecule type" value="Genomic_DNA"/>
</dbReference>
<comment type="subcellular location">
    <subcellularLocation>
        <location evidence="1">Nucleus</location>
    </subcellularLocation>
</comment>
<keyword evidence="2 5" id="KW-0853">WD repeat</keyword>
<dbReference type="Gene3D" id="2.130.10.10">
    <property type="entry name" value="YVTN repeat-like/Quinoprotein amine dehydrogenase"/>
    <property type="match status" value="1"/>
</dbReference>
<proteinExistence type="predicted"/>
<evidence type="ECO:0000256" key="2">
    <source>
        <dbReference type="ARBA" id="ARBA00022574"/>
    </source>
</evidence>
<dbReference type="InterPro" id="IPR001680">
    <property type="entry name" value="WD40_rpt"/>
</dbReference>
<organism evidence="6">
    <name type="scientific">Brassica oleracea</name>
    <name type="common">Wild cabbage</name>
    <dbReference type="NCBI Taxonomy" id="3712"/>
    <lineage>
        <taxon>Eukaryota</taxon>
        <taxon>Viridiplantae</taxon>
        <taxon>Streptophyta</taxon>
        <taxon>Embryophyta</taxon>
        <taxon>Tracheophyta</taxon>
        <taxon>Spermatophyta</taxon>
        <taxon>Magnoliopsida</taxon>
        <taxon>eudicotyledons</taxon>
        <taxon>Gunneridae</taxon>
        <taxon>Pentapetalae</taxon>
        <taxon>rosids</taxon>
        <taxon>malvids</taxon>
        <taxon>Brassicales</taxon>
        <taxon>Brassicaceae</taxon>
        <taxon>Brassiceae</taxon>
        <taxon>Brassica</taxon>
    </lineage>
</organism>
<keyword evidence="4" id="KW-0539">Nucleus</keyword>
<evidence type="ECO:0000256" key="1">
    <source>
        <dbReference type="ARBA" id="ARBA00004123"/>
    </source>
</evidence>
<reference evidence="6" key="1">
    <citation type="submission" date="2018-11" db="EMBL/GenBank/DDBJ databases">
        <authorList>
            <consortium name="Genoscope - CEA"/>
            <person name="William W."/>
        </authorList>
    </citation>
    <scope>NUCLEOTIDE SEQUENCE</scope>
</reference>
<dbReference type="PANTHER" id="PTHR19861">
    <property type="entry name" value="WD40 REPEAT PROTEIN SWD2"/>
    <property type="match status" value="1"/>
</dbReference>